<dbReference type="AlphaFoldDB" id="Q6CNW1"/>
<dbReference type="FunCoup" id="Q6CNW1">
    <property type="interactions" value="155"/>
</dbReference>
<dbReference type="HOGENOM" id="CLU_826927_0_0_1"/>
<dbReference type="PANTHER" id="PTHR20973">
    <property type="entry name" value="NON-SMC ELEMENT 1-RELATED"/>
    <property type="match status" value="1"/>
</dbReference>
<comment type="catalytic activity">
    <reaction evidence="1">
        <text>S-ubiquitinyl-[E2 ubiquitin-conjugating enzyme]-L-cysteine + [acceptor protein]-L-lysine = [E2 ubiquitin-conjugating enzyme]-L-cysteine + N(6)-ubiquitinyl-[acceptor protein]-L-lysine.</text>
        <dbReference type="EC" id="2.3.2.27"/>
    </reaction>
</comment>
<dbReference type="STRING" id="284590.Q6CNW1"/>
<evidence type="ECO:0000256" key="1">
    <source>
        <dbReference type="RuleBase" id="RU368018"/>
    </source>
</evidence>
<dbReference type="GO" id="GO:0030915">
    <property type="term" value="C:Smc5-Smc6 complex"/>
    <property type="evidence" value="ECO:0007669"/>
    <property type="project" value="UniProtKB-UniRule"/>
</dbReference>
<dbReference type="Proteomes" id="UP000000598">
    <property type="component" value="Chromosome E"/>
</dbReference>
<keyword evidence="1" id="KW-0833">Ubl conjugation pathway</keyword>
<dbReference type="GO" id="GO:0005634">
    <property type="term" value="C:nucleus"/>
    <property type="evidence" value="ECO:0007669"/>
    <property type="project" value="UniProtKB-SubCell"/>
</dbReference>
<evidence type="ECO:0000313" key="2">
    <source>
        <dbReference type="EMBL" id="CAG99465.1"/>
    </source>
</evidence>
<protein>
    <recommendedName>
        <fullName evidence="1">Non-structural maintenance of chromosomes element 1 homolog</fullName>
        <ecNumber evidence="1">2.3.2.27</ecNumber>
    </recommendedName>
</protein>
<keyword evidence="1" id="KW-0863">Zinc-finger</keyword>
<dbReference type="OMA" id="KIIRINH"/>
<dbReference type="EC" id="2.3.2.27" evidence="1"/>
<dbReference type="InterPro" id="IPR036388">
    <property type="entry name" value="WH-like_DNA-bd_sf"/>
</dbReference>
<keyword evidence="1" id="KW-0234">DNA repair</keyword>
<proteinExistence type="inferred from homology"/>
<comment type="similarity">
    <text evidence="1">Belongs to the NSE1 family.</text>
</comment>
<comment type="function">
    <text evidence="1">Acts in a DNA repair pathway for removal of UV-induced DNA damage that is distinct from classical nucleotide excision repair and in repair of ionizing radiation damage. Functions in homologous recombination repair of DNA double strand breaks and in recovery of stalled replication forks.</text>
</comment>
<keyword evidence="1" id="KW-0862">Zinc</keyword>
<dbReference type="PaxDb" id="284590-Q6CNW1"/>
<evidence type="ECO:0000313" key="3">
    <source>
        <dbReference type="Proteomes" id="UP000000598"/>
    </source>
</evidence>
<keyword evidence="1" id="KW-0233">DNA recombination</keyword>
<keyword evidence="1" id="KW-0539">Nucleus</keyword>
<dbReference type="EMBL" id="CR382125">
    <property type="protein sequence ID" value="CAG99465.1"/>
    <property type="molecule type" value="Genomic_DNA"/>
</dbReference>
<dbReference type="eggNOG" id="KOG4718">
    <property type="taxonomic scope" value="Eukaryota"/>
</dbReference>
<dbReference type="GO" id="GO:0061630">
    <property type="term" value="F:ubiquitin protein ligase activity"/>
    <property type="evidence" value="ECO:0007669"/>
    <property type="project" value="UniProtKB-EC"/>
</dbReference>
<organism evidence="2 3">
    <name type="scientific">Kluyveromyces lactis (strain ATCC 8585 / CBS 2359 / DSM 70799 / NBRC 1267 / NRRL Y-1140 / WM37)</name>
    <name type="common">Yeast</name>
    <name type="synonym">Candida sphaerica</name>
    <dbReference type="NCBI Taxonomy" id="284590"/>
    <lineage>
        <taxon>Eukaryota</taxon>
        <taxon>Fungi</taxon>
        <taxon>Dikarya</taxon>
        <taxon>Ascomycota</taxon>
        <taxon>Saccharomycotina</taxon>
        <taxon>Saccharomycetes</taxon>
        <taxon>Saccharomycetales</taxon>
        <taxon>Saccharomycetaceae</taxon>
        <taxon>Kluyveromyces</taxon>
    </lineage>
</organism>
<name>Q6CNW1_KLULA</name>
<reference evidence="2 3" key="1">
    <citation type="journal article" date="2004" name="Nature">
        <title>Genome evolution in yeasts.</title>
        <authorList>
            <consortium name="Genolevures"/>
            <person name="Dujon B."/>
            <person name="Sherman D."/>
            <person name="Fischer G."/>
            <person name="Durrens P."/>
            <person name="Casaregola S."/>
            <person name="Lafontaine I."/>
            <person name="de Montigny J."/>
            <person name="Marck C."/>
            <person name="Neuveglise C."/>
            <person name="Talla E."/>
            <person name="Goffard N."/>
            <person name="Frangeul L."/>
            <person name="Aigle M."/>
            <person name="Anthouard V."/>
            <person name="Babour A."/>
            <person name="Barbe V."/>
            <person name="Barnay S."/>
            <person name="Blanchin S."/>
            <person name="Beckerich J.M."/>
            <person name="Beyne E."/>
            <person name="Bleykasten C."/>
            <person name="Boisrame A."/>
            <person name="Boyer J."/>
            <person name="Cattolico L."/>
            <person name="Confanioleri F."/>
            <person name="de Daruvar A."/>
            <person name="Despons L."/>
            <person name="Fabre E."/>
            <person name="Fairhead C."/>
            <person name="Ferry-Dumazet H."/>
            <person name="Groppi A."/>
            <person name="Hantraye F."/>
            <person name="Hennequin C."/>
            <person name="Jauniaux N."/>
            <person name="Joyet P."/>
            <person name="Kachouri R."/>
            <person name="Kerrest A."/>
            <person name="Koszul R."/>
            <person name="Lemaire M."/>
            <person name="Lesur I."/>
            <person name="Ma L."/>
            <person name="Muller H."/>
            <person name="Nicaud J.M."/>
            <person name="Nikolski M."/>
            <person name="Oztas S."/>
            <person name="Ozier-Kalogeropoulos O."/>
            <person name="Pellenz S."/>
            <person name="Potier S."/>
            <person name="Richard G.F."/>
            <person name="Straub M.L."/>
            <person name="Suleau A."/>
            <person name="Swennene D."/>
            <person name="Tekaia F."/>
            <person name="Wesolowski-Louvel M."/>
            <person name="Westhof E."/>
            <person name="Wirth B."/>
            <person name="Zeniou-Meyer M."/>
            <person name="Zivanovic I."/>
            <person name="Bolotin-Fukuhara M."/>
            <person name="Thierry A."/>
            <person name="Bouchier C."/>
            <person name="Caudron B."/>
            <person name="Scarpelli C."/>
            <person name="Gaillardin C."/>
            <person name="Weissenbach J."/>
            <person name="Wincker P."/>
            <person name="Souciet J.L."/>
        </authorList>
    </citation>
    <scope>NUCLEOTIDE SEQUENCE [LARGE SCALE GENOMIC DNA]</scope>
    <source>
        <strain evidence="3">ATCC 8585 / CBS 2359 / DSM 70799 / NBRC 1267 / NRRL Y-1140 / WM37</strain>
    </source>
</reference>
<sequence length="323" mass="37211">MTDTGSDETGTDRVVEASPYLTDLDVRRYLLQFILQCKGIVSENSLLSCYLTLENDAGRFLKDEPLSLTAWRLKLTDHVSKLNLQLSPLNYRITMVNHPMGKSYVSRRFENFITDLVDANWPPNARFYVYTNLKYDSQMKMATSFSAADIGFLKWSIEKILTESSYVQQFEREEESSDVIDEVDNILREKYGDEHYAGLKHFVSYRIGSGELMQTNEITQTRAEELLFELSERKWLYRSPEGKIGLDVRFLIEMKDYLVENFDVPLCVHCNEVVLQGIICLEAREEHNYGLHVGCLEHYVKHVSDKCPGSDKTFQEAGAYAIG</sequence>
<comment type="subunit">
    <text evidence="1">Component of the Smc5-Smc6 complex.</text>
</comment>
<dbReference type="InterPro" id="IPR011513">
    <property type="entry name" value="Nse1"/>
</dbReference>
<dbReference type="InParanoid" id="Q6CNW1"/>
<keyword evidence="1" id="KW-0808">Transferase</keyword>
<dbReference type="GO" id="GO:0008270">
    <property type="term" value="F:zinc ion binding"/>
    <property type="evidence" value="ECO:0007669"/>
    <property type="project" value="UniProtKB-KW"/>
</dbReference>
<gene>
    <name evidence="2" type="ORF">KLLA0_E09483g</name>
</gene>
<dbReference type="GO" id="GO:0000724">
    <property type="term" value="P:double-strand break repair via homologous recombination"/>
    <property type="evidence" value="ECO:0007669"/>
    <property type="project" value="TreeGrafter"/>
</dbReference>
<keyword evidence="1" id="KW-0479">Metal-binding</keyword>
<dbReference type="KEGG" id="kla:KLLA0_E09483g"/>
<keyword evidence="1" id="KW-0227">DNA damage</keyword>
<keyword evidence="3" id="KW-1185">Reference proteome</keyword>
<dbReference type="Gene3D" id="1.10.10.10">
    <property type="entry name" value="Winged helix-like DNA-binding domain superfamily/Winged helix DNA-binding domain"/>
    <property type="match status" value="1"/>
</dbReference>
<accession>Q6CNW1</accession>
<dbReference type="PANTHER" id="PTHR20973:SF0">
    <property type="entry name" value="NON-STRUCTURAL MAINTENANCE OF CHROMOSOMES ELEMENT 1 HOMOLOG"/>
    <property type="match status" value="1"/>
</dbReference>
<comment type="subcellular location">
    <subcellularLocation>
        <location evidence="1">Nucleus</location>
    </subcellularLocation>
</comment>
<dbReference type="Pfam" id="PF07574">
    <property type="entry name" value="SMC_Nse1"/>
    <property type="match status" value="1"/>
</dbReference>